<organism evidence="6 7">
    <name type="scientific">Vineibacter terrae</name>
    <dbReference type="NCBI Taxonomy" id="2586908"/>
    <lineage>
        <taxon>Bacteria</taxon>
        <taxon>Pseudomonadati</taxon>
        <taxon>Pseudomonadota</taxon>
        <taxon>Alphaproteobacteria</taxon>
        <taxon>Hyphomicrobiales</taxon>
        <taxon>Vineibacter</taxon>
    </lineage>
</organism>
<keyword evidence="3" id="KW-0238">DNA-binding</keyword>
<dbReference type="InterPro" id="IPR050950">
    <property type="entry name" value="HTH-type_LysR_regulators"/>
</dbReference>
<dbReference type="InterPro" id="IPR036390">
    <property type="entry name" value="WH_DNA-bd_sf"/>
</dbReference>
<protein>
    <submittedName>
        <fullName evidence="6">LysR family transcriptional regulator</fullName>
    </submittedName>
</protein>
<reference evidence="6 7" key="1">
    <citation type="submission" date="2019-06" db="EMBL/GenBank/DDBJ databases">
        <title>New taxonomy in bacterial strain CC-CFT640, isolated from vineyard.</title>
        <authorList>
            <person name="Lin S.-Y."/>
            <person name="Tsai C.-F."/>
            <person name="Young C.-C."/>
        </authorList>
    </citation>
    <scope>NUCLEOTIDE SEQUENCE [LARGE SCALE GENOMIC DNA]</scope>
    <source>
        <strain evidence="6 7">CC-CFT640</strain>
    </source>
</reference>
<dbReference type="CDD" id="cd08440">
    <property type="entry name" value="PBP2_LTTR_like_4"/>
    <property type="match status" value="1"/>
</dbReference>
<name>A0A5C8PB12_9HYPH</name>
<dbReference type="SUPFAM" id="SSF46785">
    <property type="entry name" value="Winged helix' DNA-binding domain"/>
    <property type="match status" value="1"/>
</dbReference>
<evidence type="ECO:0000256" key="2">
    <source>
        <dbReference type="ARBA" id="ARBA00023015"/>
    </source>
</evidence>
<dbReference type="Gene3D" id="3.40.190.10">
    <property type="entry name" value="Periplasmic binding protein-like II"/>
    <property type="match status" value="2"/>
</dbReference>
<feature type="domain" description="HTH lysR-type" evidence="5">
    <location>
        <begin position="5"/>
        <end position="61"/>
    </location>
</feature>
<dbReference type="InterPro" id="IPR036388">
    <property type="entry name" value="WH-like_DNA-bd_sf"/>
</dbReference>
<dbReference type="Gene3D" id="1.10.10.10">
    <property type="entry name" value="Winged helix-like DNA-binding domain superfamily/Winged helix DNA-binding domain"/>
    <property type="match status" value="1"/>
</dbReference>
<dbReference type="Pfam" id="PF00126">
    <property type="entry name" value="HTH_1"/>
    <property type="match status" value="1"/>
</dbReference>
<dbReference type="GO" id="GO:0005829">
    <property type="term" value="C:cytosol"/>
    <property type="evidence" value="ECO:0007669"/>
    <property type="project" value="TreeGrafter"/>
</dbReference>
<dbReference type="PANTHER" id="PTHR30419:SF8">
    <property type="entry name" value="NITROGEN ASSIMILATION TRANSCRIPTIONAL ACTIVATOR-RELATED"/>
    <property type="match status" value="1"/>
</dbReference>
<comment type="similarity">
    <text evidence="1">Belongs to the LysR transcriptional regulatory family.</text>
</comment>
<dbReference type="InterPro" id="IPR000847">
    <property type="entry name" value="LysR_HTH_N"/>
</dbReference>
<dbReference type="Proteomes" id="UP000321638">
    <property type="component" value="Unassembled WGS sequence"/>
</dbReference>
<keyword evidence="7" id="KW-1185">Reference proteome</keyword>
<evidence type="ECO:0000313" key="7">
    <source>
        <dbReference type="Proteomes" id="UP000321638"/>
    </source>
</evidence>
<dbReference type="GO" id="GO:0003700">
    <property type="term" value="F:DNA-binding transcription factor activity"/>
    <property type="evidence" value="ECO:0007669"/>
    <property type="project" value="InterPro"/>
</dbReference>
<sequence>MSLELSVRHLKYFLLVAELGSFRAAAARAGRSPPALSLAIGELEQRLGQKLFEPSTRATLTACGEACLPLARELVENYERALDHIGKLARSEAGSLALASIVSLAMHWLPDVVPRYVELYPGVQLRLLDDNSPNIERMVLSGEADLGLCSEVSRDERLAFEPLLRDAFGIVCRADHPFARRRSLTWKDLRGTSLIDTVTNELFARLPEAGHLRYEKLFISNTSTLLSMLERGLGVSVLPRLALPPASTTLCFVPLAKPHIERTLGMLTLKSRSPAPSVVAMRDLLRQHARRRRRP</sequence>
<dbReference type="AlphaFoldDB" id="A0A5C8PB12"/>
<dbReference type="SUPFAM" id="SSF53850">
    <property type="entry name" value="Periplasmic binding protein-like II"/>
    <property type="match status" value="1"/>
</dbReference>
<evidence type="ECO:0000313" key="6">
    <source>
        <dbReference type="EMBL" id="TXL70744.1"/>
    </source>
</evidence>
<gene>
    <name evidence="6" type="ORF">FHP25_33220</name>
</gene>
<dbReference type="PROSITE" id="PS50931">
    <property type="entry name" value="HTH_LYSR"/>
    <property type="match status" value="1"/>
</dbReference>
<comment type="caution">
    <text evidence="6">The sequence shown here is derived from an EMBL/GenBank/DDBJ whole genome shotgun (WGS) entry which is preliminary data.</text>
</comment>
<dbReference type="RefSeq" id="WP_147851310.1">
    <property type="nucleotide sequence ID" value="NZ_VDUZ01000054.1"/>
</dbReference>
<evidence type="ECO:0000259" key="5">
    <source>
        <dbReference type="PROSITE" id="PS50931"/>
    </source>
</evidence>
<dbReference type="PANTHER" id="PTHR30419">
    <property type="entry name" value="HTH-TYPE TRANSCRIPTIONAL REGULATOR YBHD"/>
    <property type="match status" value="1"/>
</dbReference>
<dbReference type="OrthoDB" id="7282659at2"/>
<keyword evidence="4" id="KW-0804">Transcription</keyword>
<dbReference type="Pfam" id="PF03466">
    <property type="entry name" value="LysR_substrate"/>
    <property type="match status" value="1"/>
</dbReference>
<keyword evidence="2" id="KW-0805">Transcription regulation</keyword>
<evidence type="ECO:0000256" key="4">
    <source>
        <dbReference type="ARBA" id="ARBA00023163"/>
    </source>
</evidence>
<accession>A0A5C8PB12</accession>
<evidence type="ECO:0000256" key="1">
    <source>
        <dbReference type="ARBA" id="ARBA00009437"/>
    </source>
</evidence>
<dbReference type="InterPro" id="IPR005119">
    <property type="entry name" value="LysR_subst-bd"/>
</dbReference>
<proteinExistence type="inferred from homology"/>
<dbReference type="GO" id="GO:0003677">
    <property type="term" value="F:DNA binding"/>
    <property type="evidence" value="ECO:0007669"/>
    <property type="project" value="UniProtKB-KW"/>
</dbReference>
<dbReference type="EMBL" id="VDUZ01000054">
    <property type="protein sequence ID" value="TXL70744.1"/>
    <property type="molecule type" value="Genomic_DNA"/>
</dbReference>
<evidence type="ECO:0000256" key="3">
    <source>
        <dbReference type="ARBA" id="ARBA00023125"/>
    </source>
</evidence>